<dbReference type="AlphaFoldDB" id="A0A7E5VTR0"/>
<dbReference type="InterPro" id="IPR033906">
    <property type="entry name" value="Lipase_N"/>
</dbReference>
<name>A0A7E5VTR0_TRINI</name>
<dbReference type="CDD" id="cd00707">
    <property type="entry name" value="Pancreat_lipase_like"/>
    <property type="match status" value="1"/>
</dbReference>
<dbReference type="SUPFAM" id="SSF53474">
    <property type="entry name" value="alpha/beta-Hydrolases"/>
    <property type="match status" value="1"/>
</dbReference>
<dbReference type="RefSeq" id="XP_026731699.1">
    <property type="nucleotide sequence ID" value="XM_026875898.1"/>
</dbReference>
<dbReference type="Gene3D" id="3.40.50.1820">
    <property type="entry name" value="alpha/beta hydrolase"/>
    <property type="match status" value="1"/>
</dbReference>
<dbReference type="InterPro" id="IPR000734">
    <property type="entry name" value="TAG_lipase"/>
</dbReference>
<reference evidence="7" key="1">
    <citation type="submission" date="2025-08" db="UniProtKB">
        <authorList>
            <consortium name="RefSeq"/>
        </authorList>
    </citation>
    <scope>IDENTIFICATION</scope>
</reference>
<dbReference type="InParanoid" id="A0A7E5VTR0"/>
<evidence type="ECO:0000256" key="4">
    <source>
        <dbReference type="RuleBase" id="RU004262"/>
    </source>
</evidence>
<dbReference type="GO" id="GO:0016042">
    <property type="term" value="P:lipid catabolic process"/>
    <property type="evidence" value="ECO:0007669"/>
    <property type="project" value="TreeGrafter"/>
</dbReference>
<keyword evidence="6" id="KW-1185">Reference proteome</keyword>
<dbReference type="InterPro" id="IPR013818">
    <property type="entry name" value="Lipase"/>
</dbReference>
<evidence type="ECO:0000259" key="5">
    <source>
        <dbReference type="Pfam" id="PF00151"/>
    </source>
</evidence>
<dbReference type="Pfam" id="PF00151">
    <property type="entry name" value="Lipase"/>
    <property type="match status" value="1"/>
</dbReference>
<dbReference type="GO" id="GO:0005615">
    <property type="term" value="C:extracellular space"/>
    <property type="evidence" value="ECO:0007669"/>
    <property type="project" value="TreeGrafter"/>
</dbReference>
<proteinExistence type="inferred from homology"/>
<keyword evidence="3" id="KW-0964">Secreted</keyword>
<feature type="domain" description="Lipase" evidence="5">
    <location>
        <begin position="85"/>
        <end position="305"/>
    </location>
</feature>
<dbReference type="InterPro" id="IPR029058">
    <property type="entry name" value="AB_hydrolase_fold"/>
</dbReference>
<evidence type="ECO:0000313" key="7">
    <source>
        <dbReference type="RefSeq" id="XP_026731699.1"/>
    </source>
</evidence>
<dbReference type="OrthoDB" id="199913at2759"/>
<gene>
    <name evidence="7" type="primary">LOC113496623</name>
</gene>
<organism evidence="6 7">
    <name type="scientific">Trichoplusia ni</name>
    <name type="common">Cabbage looper</name>
    <dbReference type="NCBI Taxonomy" id="7111"/>
    <lineage>
        <taxon>Eukaryota</taxon>
        <taxon>Metazoa</taxon>
        <taxon>Ecdysozoa</taxon>
        <taxon>Arthropoda</taxon>
        <taxon>Hexapoda</taxon>
        <taxon>Insecta</taxon>
        <taxon>Pterygota</taxon>
        <taxon>Neoptera</taxon>
        <taxon>Endopterygota</taxon>
        <taxon>Lepidoptera</taxon>
        <taxon>Glossata</taxon>
        <taxon>Ditrysia</taxon>
        <taxon>Noctuoidea</taxon>
        <taxon>Noctuidae</taxon>
        <taxon>Plusiinae</taxon>
        <taxon>Trichoplusia</taxon>
    </lineage>
</organism>
<comment type="subcellular location">
    <subcellularLocation>
        <location evidence="1">Secreted</location>
    </subcellularLocation>
</comment>
<protein>
    <submittedName>
        <fullName evidence="7">Pancreatic triacylglycerol lipase-like isoform X1</fullName>
    </submittedName>
</protein>
<dbReference type="KEGG" id="tnl:113496623"/>
<dbReference type="PRINTS" id="PR00821">
    <property type="entry name" value="TAGLIPASE"/>
</dbReference>
<evidence type="ECO:0000256" key="2">
    <source>
        <dbReference type="ARBA" id="ARBA00010701"/>
    </source>
</evidence>
<evidence type="ECO:0000313" key="6">
    <source>
        <dbReference type="Proteomes" id="UP000322000"/>
    </source>
</evidence>
<dbReference type="GO" id="GO:0016298">
    <property type="term" value="F:lipase activity"/>
    <property type="evidence" value="ECO:0007669"/>
    <property type="project" value="InterPro"/>
</dbReference>
<accession>A0A7E5VTR0</accession>
<evidence type="ECO:0000256" key="3">
    <source>
        <dbReference type="ARBA" id="ARBA00022525"/>
    </source>
</evidence>
<evidence type="ECO:0000256" key="1">
    <source>
        <dbReference type="ARBA" id="ARBA00004613"/>
    </source>
</evidence>
<dbReference type="Proteomes" id="UP000322000">
    <property type="component" value="Chromosome 8"/>
</dbReference>
<dbReference type="GeneID" id="113496623"/>
<dbReference type="PANTHER" id="PTHR11610">
    <property type="entry name" value="LIPASE"/>
    <property type="match status" value="1"/>
</dbReference>
<comment type="similarity">
    <text evidence="2 4">Belongs to the AB hydrolase superfamily. Lipase family.</text>
</comment>
<sequence>MKILLVTAAYIASKSLVYSKIKRYIFCQSNMNNLPVCSGHAFPSVPGDNSHYVEGESRYIWMADGEGKPVLEDLHEPIDEALLTSRNGANNQYWLYTRSNPSNAQILIHGNAKTVWLSDYLGLRPLKVIVHGWKNDGDSAMNPLITSAFLAVLDANVIVVDWRTFANSHYTTASNSVPAVGLALGNFLIWLFNTAGGNWNNVHLVGFSLGAHIVGVAGRHVGGRIARVTGLDPAGPGWADNIHALNRNAGIYVEAIHTDGHILGIFNAVGDADFYPNGGQNPQPGCLFSVCSHGRANLLFAASIRYNHLVGRLCSNLSTAELSTCSGHTFNMGNSIIFKQGYVFFVHLISILPLFFDKRSLAVITVFLYFEQCFYFSLNSYN</sequence>